<dbReference type="Pfam" id="PF17418">
    <property type="entry name" value="SdpA"/>
    <property type="match status" value="1"/>
</dbReference>
<proteinExistence type="predicted"/>
<reference evidence="1" key="1">
    <citation type="submission" date="2018-06" db="EMBL/GenBank/DDBJ databases">
        <authorList>
            <person name="Zhirakovskaya E."/>
        </authorList>
    </citation>
    <scope>NUCLEOTIDE SEQUENCE</scope>
</reference>
<gene>
    <name evidence="1" type="ORF">MNBD_BACTEROID03-708</name>
</gene>
<organism evidence="1">
    <name type="scientific">hydrothermal vent metagenome</name>
    <dbReference type="NCBI Taxonomy" id="652676"/>
    <lineage>
        <taxon>unclassified sequences</taxon>
        <taxon>metagenomes</taxon>
        <taxon>ecological metagenomes</taxon>
    </lineage>
</organism>
<sequence length="143" mass="17010">MRFVPQGWAFFTRSPREAQVILYEFHDDDSLIKYPQKHSSYKNIFGLDRKISKVLTEIQALKFQIPDTLYTNYQWNYQTTEHSKLKRPLNVCKVKNGIYQPILCGDYLLVFQKPIPWAWSKSINKLKMPAKIIHLRIECNDTE</sequence>
<dbReference type="EMBL" id="UOEL01000116">
    <property type="protein sequence ID" value="VAW14377.1"/>
    <property type="molecule type" value="Genomic_DNA"/>
</dbReference>
<evidence type="ECO:0000313" key="1">
    <source>
        <dbReference type="EMBL" id="VAW14377.1"/>
    </source>
</evidence>
<name>A0A3B0TLY1_9ZZZZ</name>
<dbReference type="NCBIfam" id="TIGR04034">
    <property type="entry name" value="export_SdpA"/>
    <property type="match status" value="1"/>
</dbReference>
<dbReference type="InterPro" id="IPR023902">
    <property type="entry name" value="Sporulation_SdpA"/>
</dbReference>
<dbReference type="AlphaFoldDB" id="A0A3B0TLY1"/>
<accession>A0A3B0TLY1</accession>
<protein>
    <submittedName>
        <fullName evidence="1">Uncharacterized protein</fullName>
    </submittedName>
</protein>